<evidence type="ECO:0000313" key="3">
    <source>
        <dbReference type="EMBL" id="MBB6397063.1"/>
    </source>
</evidence>
<sequence length="334" mass="36942">MLFAPWPLWAAFAATFAIFGLLLFRTRNTRSQPKGGSLPAAFAFAPAPAADVRATRLPDVLLPSESPDYRFQFSAMVMWSPTATETAESETNYAALAVNAILERARGLTELRDPGHASLVQHELAGALGEMQVDSTKRLLARAESVRLALPGPDQERLDKLAEVRKEEAIWEHERKYEQNRRDYLQHDVLKDPGSAVVWWLAKNDDQVDRTVKDIGLLAQLSSAANNAAIPQTFLPFLSQFTAPDDLFTDDLPTMNGAAAAASTGYGEPDQDGFEAFFNAMGFSHSDPRRRLLARQFAELATKHGRQDVAEELIRRYDPPGESDVNEEGWPDGS</sequence>
<dbReference type="RefSeq" id="WP_221493225.1">
    <property type="nucleotide sequence ID" value="NZ_JACHMQ010000001.1"/>
</dbReference>
<protein>
    <submittedName>
        <fullName evidence="3">Uncharacterized protein</fullName>
    </submittedName>
</protein>
<feature type="region of interest" description="Disordered" evidence="1">
    <location>
        <begin position="314"/>
        <end position="334"/>
    </location>
</feature>
<gene>
    <name evidence="3" type="ORF">BKA00_003977</name>
</gene>
<reference evidence="3 4" key="1">
    <citation type="submission" date="2020-08" db="EMBL/GenBank/DDBJ databases">
        <title>Sequencing the genomes of 1000 actinobacteria strains.</title>
        <authorList>
            <person name="Klenk H.-P."/>
        </authorList>
    </citation>
    <scope>NUCLEOTIDE SEQUENCE [LARGE SCALE GENOMIC DNA]</scope>
    <source>
        <strain evidence="3 4">DSM 43675</strain>
    </source>
</reference>
<comment type="caution">
    <text evidence="3">The sequence shown here is derived from an EMBL/GenBank/DDBJ whole genome shotgun (WGS) entry which is preliminary data.</text>
</comment>
<keyword evidence="2" id="KW-0472">Membrane</keyword>
<feature type="compositionally biased region" description="Acidic residues" evidence="1">
    <location>
        <begin position="324"/>
        <end position="334"/>
    </location>
</feature>
<evidence type="ECO:0000313" key="4">
    <source>
        <dbReference type="Proteomes" id="UP000546324"/>
    </source>
</evidence>
<organism evidence="3 4">
    <name type="scientific">Actinomadura coerulea</name>
    <dbReference type="NCBI Taxonomy" id="46159"/>
    <lineage>
        <taxon>Bacteria</taxon>
        <taxon>Bacillati</taxon>
        <taxon>Actinomycetota</taxon>
        <taxon>Actinomycetes</taxon>
        <taxon>Streptosporangiales</taxon>
        <taxon>Thermomonosporaceae</taxon>
        <taxon>Actinomadura</taxon>
    </lineage>
</organism>
<evidence type="ECO:0000256" key="2">
    <source>
        <dbReference type="SAM" id="Phobius"/>
    </source>
</evidence>
<dbReference type="EMBL" id="JACHMQ010000001">
    <property type="protein sequence ID" value="MBB6397063.1"/>
    <property type="molecule type" value="Genomic_DNA"/>
</dbReference>
<evidence type="ECO:0000256" key="1">
    <source>
        <dbReference type="SAM" id="MobiDB-lite"/>
    </source>
</evidence>
<accession>A0A7X0G0B7</accession>
<keyword evidence="2" id="KW-0812">Transmembrane</keyword>
<dbReference type="AlphaFoldDB" id="A0A7X0G0B7"/>
<proteinExistence type="predicted"/>
<keyword evidence="2" id="KW-1133">Transmembrane helix</keyword>
<name>A0A7X0G0B7_9ACTN</name>
<feature type="transmembrane region" description="Helical" evidence="2">
    <location>
        <begin position="6"/>
        <end position="24"/>
    </location>
</feature>
<keyword evidence="4" id="KW-1185">Reference proteome</keyword>
<dbReference type="Proteomes" id="UP000546324">
    <property type="component" value="Unassembled WGS sequence"/>
</dbReference>